<dbReference type="AlphaFoldDB" id="S5MRL2"/>
<dbReference type="EMBL" id="CP006608">
    <property type="protein sequence ID" value="AGR57249.1"/>
    <property type="molecule type" value="Genomic_DNA"/>
</dbReference>
<evidence type="ECO:0000313" key="1">
    <source>
        <dbReference type="EMBL" id="AGR57249.1"/>
    </source>
</evidence>
<evidence type="ECO:0000313" key="2">
    <source>
        <dbReference type="Proteomes" id="UP000015042"/>
    </source>
</evidence>
<reference evidence="1 2" key="1">
    <citation type="submission" date="2013-07" db="EMBL/GenBank/DDBJ databases">
        <title>Genome sequence of Salmonella bongori N268-08 - a rare clinical isolate.</title>
        <authorList>
            <person name="Marti R."/>
            <person name="Hagens S."/>
            <person name="Loessner M.J."/>
            <person name="Klumpp J."/>
        </authorList>
    </citation>
    <scope>NUCLEOTIDE SEQUENCE [LARGE SCALE GENOMIC DNA]</scope>
    <source>
        <strain evidence="1 2">N268-08</strain>
    </source>
</reference>
<dbReference type="KEGG" id="sbz:A464_63"/>
<dbReference type="HOGENOM" id="CLU_3157513_0_0_6"/>
<accession>S5MRL2</accession>
<name>S5MRL2_SALBN</name>
<organism evidence="1 2">
    <name type="scientific">Salmonella bongori N268-08</name>
    <dbReference type="NCBI Taxonomy" id="1197719"/>
    <lineage>
        <taxon>Bacteria</taxon>
        <taxon>Pseudomonadati</taxon>
        <taxon>Pseudomonadota</taxon>
        <taxon>Gammaproteobacteria</taxon>
        <taxon>Enterobacterales</taxon>
        <taxon>Enterobacteriaceae</taxon>
        <taxon>Salmonella</taxon>
    </lineage>
</organism>
<protein>
    <submittedName>
        <fullName evidence="1">Uncharacterized protein</fullName>
    </submittedName>
</protein>
<dbReference type="Proteomes" id="UP000015042">
    <property type="component" value="Chromosome"/>
</dbReference>
<dbReference type="PATRIC" id="fig|1197719.3.peg.63"/>
<sequence length="48" mass="5627">MIFVTFNSVTHLTNIEKNMSNMKIFNIVCWLNNIERQTLKKVKKSAPT</sequence>
<gene>
    <name evidence="1" type="ORF">A464_63</name>
</gene>
<proteinExistence type="predicted"/>